<protein>
    <recommendedName>
        <fullName evidence="5">Translation initiation factor IF-2</fullName>
    </recommendedName>
</protein>
<reference evidence="3 4" key="1">
    <citation type="submission" date="2018-09" db="EMBL/GenBank/DDBJ databases">
        <authorList>
            <person name="Wang X."/>
            <person name="Du Z."/>
        </authorList>
    </citation>
    <scope>NUCLEOTIDE SEQUENCE [LARGE SCALE GENOMIC DNA]</scope>
    <source>
        <strain evidence="3 4">N3</strain>
    </source>
</reference>
<evidence type="ECO:0000313" key="4">
    <source>
        <dbReference type="Proteomes" id="UP000283522"/>
    </source>
</evidence>
<dbReference type="EMBL" id="QXML01000007">
    <property type="protein sequence ID" value="RIW13996.1"/>
    <property type="molecule type" value="Genomic_DNA"/>
</dbReference>
<feature type="signal peptide" evidence="2">
    <location>
        <begin position="1"/>
        <end position="19"/>
    </location>
</feature>
<accession>A0A418PPK6</accession>
<gene>
    <name evidence="3" type="ORF">D0X99_14390</name>
</gene>
<keyword evidence="4" id="KW-1185">Reference proteome</keyword>
<dbReference type="Proteomes" id="UP000283522">
    <property type="component" value="Unassembled WGS sequence"/>
</dbReference>
<comment type="caution">
    <text evidence="3">The sequence shown here is derived from an EMBL/GenBank/DDBJ whole genome shotgun (WGS) entry which is preliminary data.</text>
</comment>
<dbReference type="RefSeq" id="WP_119478539.1">
    <property type="nucleotide sequence ID" value="NZ_QXML01000007.1"/>
</dbReference>
<organism evidence="3 4">
    <name type="scientific">Algoriphagus lacus</name>
    <dbReference type="NCBI Taxonomy" id="2056311"/>
    <lineage>
        <taxon>Bacteria</taxon>
        <taxon>Pseudomonadati</taxon>
        <taxon>Bacteroidota</taxon>
        <taxon>Cytophagia</taxon>
        <taxon>Cytophagales</taxon>
        <taxon>Cyclobacteriaceae</taxon>
        <taxon>Algoriphagus</taxon>
    </lineage>
</organism>
<evidence type="ECO:0008006" key="5">
    <source>
        <dbReference type="Google" id="ProtNLM"/>
    </source>
</evidence>
<proteinExistence type="predicted"/>
<evidence type="ECO:0000256" key="2">
    <source>
        <dbReference type="SAM" id="SignalP"/>
    </source>
</evidence>
<feature type="region of interest" description="Disordered" evidence="1">
    <location>
        <begin position="17"/>
        <end position="123"/>
    </location>
</feature>
<evidence type="ECO:0000313" key="3">
    <source>
        <dbReference type="EMBL" id="RIW13996.1"/>
    </source>
</evidence>
<feature type="compositionally biased region" description="Low complexity" evidence="1">
    <location>
        <begin position="95"/>
        <end position="106"/>
    </location>
</feature>
<feature type="compositionally biased region" description="Pro residues" evidence="1">
    <location>
        <begin position="111"/>
        <end position="123"/>
    </location>
</feature>
<evidence type="ECO:0000256" key="1">
    <source>
        <dbReference type="SAM" id="MobiDB-lite"/>
    </source>
</evidence>
<sequence>MIRILVLALLLFTANHGWAQSQPPKRSVPAQVQSGDNGKKVGISSAARRSSLPAVAQPGAKPNGDPNQPNQMGGKKPGHPGGMDPNRPHVRGVPKTRPGGPITRPGGMPGQRPPGPRLRPPGN</sequence>
<keyword evidence="2" id="KW-0732">Signal</keyword>
<dbReference type="AlphaFoldDB" id="A0A418PPK6"/>
<feature type="chain" id="PRO_5019377640" description="Translation initiation factor IF-2" evidence="2">
    <location>
        <begin position="20"/>
        <end position="123"/>
    </location>
</feature>
<name>A0A418PPK6_9BACT</name>
<feature type="compositionally biased region" description="Polar residues" evidence="1">
    <location>
        <begin position="18"/>
        <end position="36"/>
    </location>
</feature>